<comment type="caution">
    <text evidence="3">The sequence shown here is derived from an EMBL/GenBank/DDBJ whole genome shotgun (WGS) entry which is preliminary data.</text>
</comment>
<evidence type="ECO:0000313" key="3">
    <source>
        <dbReference type="EMBL" id="MFA9191633.1"/>
    </source>
</evidence>
<keyword evidence="4" id="KW-1185">Reference proteome</keyword>
<protein>
    <recommendedName>
        <fullName evidence="2">Phosphoenolpyruvate carboxylase</fullName>
    </recommendedName>
</protein>
<dbReference type="RefSeq" id="WP_373406612.1">
    <property type="nucleotide sequence ID" value="NZ_JBCFQL010000009.1"/>
</dbReference>
<name>A0ABV4TC93_9FLAO</name>
<dbReference type="SUPFAM" id="SSF51621">
    <property type="entry name" value="Phosphoenolpyruvate/pyruvate domain"/>
    <property type="match status" value="1"/>
</dbReference>
<evidence type="ECO:0000256" key="1">
    <source>
        <dbReference type="ARBA" id="ARBA00003670"/>
    </source>
</evidence>
<dbReference type="PRINTS" id="PR00150">
    <property type="entry name" value="PEPCARBXLASE"/>
</dbReference>
<dbReference type="PANTHER" id="PTHR30523">
    <property type="entry name" value="PHOSPHOENOLPYRUVATE CARBOXYLASE"/>
    <property type="match status" value="1"/>
</dbReference>
<dbReference type="PANTHER" id="PTHR30523:SF6">
    <property type="entry name" value="PHOSPHOENOLPYRUVATE CARBOXYLASE"/>
    <property type="match status" value="1"/>
</dbReference>
<comment type="function">
    <text evidence="1">Forms oxaloacetate, a four-carbon dicarboxylic acid source for the tricarboxylic acid cycle.</text>
</comment>
<reference evidence="3 4" key="1">
    <citation type="submission" date="2024-04" db="EMBL/GenBank/DDBJ databases">
        <title>New Clade of Flavobacterium.</title>
        <authorList>
            <person name="Matos L."/>
            <person name="Proenca D.N."/>
            <person name="Fransisco R.M."/>
            <person name="Chung A.P."/>
            <person name="Maccario L."/>
            <person name="Sorensen S.J."/>
            <person name="Morais P.V."/>
        </authorList>
    </citation>
    <scope>NUCLEOTIDE SEQUENCE [LARGE SCALE GENOMIC DNA]</scope>
    <source>
        <strain evidence="3 4">FZUC8N2.13</strain>
    </source>
</reference>
<dbReference type="InterPro" id="IPR015813">
    <property type="entry name" value="Pyrv/PenolPyrv_kinase-like_dom"/>
</dbReference>
<accession>A0ABV4TC93</accession>
<dbReference type="Pfam" id="PF00311">
    <property type="entry name" value="PEPcase"/>
    <property type="match status" value="2"/>
</dbReference>
<dbReference type="InterPro" id="IPR021135">
    <property type="entry name" value="PEP_COase"/>
</dbReference>
<sequence>MYTLPKIERFNQNVLSKYNIYNSVFITLPFDSIDNTGALLPLFTDVCETGFKKMETPKEIFDFFSNKYLHTDVEADKIDLMFRFIQYIERQIVLFDAVEDAAFPIVNNMEGRGSLRDIKEKSDARGKNEELVEFLENFNVRPVLTAHPTQFYPGAVLGIINDLTQAIRDNNLLQIKQLLAQLGKTPFIKNEKPNPFDEAVSLIWYLENVFYNTAGDMMHYLETNISDGNIKNPIIQLGFWPGGDRDGNPFVTTDITLKVADRLRTSILKCYYFEMRNLKRKLTFSGVDVLVAELENKLYRSVFYSRGEIYITLEEFKSQLNKIKTIIVEQHQSLYVDELEALLIKINLFGFHFATLDIRQNSKIHDAVFKDIFDYYLTNGKDIFPKNYYELSEAEKCEALTQAKGNLLSSDFENEMTKSTIESIQAIKQIQESNGELGANRYIISNNENAVNVLETFAMIRLTDWEHPSVDIVPLFESVDDLQNAHNVMEQLYTNPVYAEHLANRGMKQTIMLGFSDGTKDGGYLMANWSIYQAKEALTAMSRKYGVKVIFFDGRGGPPARGGGKTHKFYASLGPNIENKEIQVTVQGQTISSNFGTLDSCRHNLENLLSAGVTNHVFNKDLNKLSDEDKAVMNQLSDLGYKKYLSFKNHDKFIPYLEKMSTLKYYAKTNIGSRPSKRSKSEKLDFKDLRAIPFVGSWSQLKQNVPGFYGVGTALKYFEETNQWDKVQDLYNSSMFFKTLLENSMMSLAKSFFPLTAYMKNDPEFGEFWQNIYDEFLETKRLLLKIAGHQQLMENYPDGMASIQIRERIVLPLLTIQQYALLRINELNKESVPDDKLIKVYEKIVMRSLFGNTNASRNSA</sequence>
<dbReference type="EMBL" id="JBCFQL010000009">
    <property type="protein sequence ID" value="MFA9191633.1"/>
    <property type="molecule type" value="Genomic_DNA"/>
</dbReference>
<keyword evidence="3" id="KW-0456">Lyase</keyword>
<dbReference type="GO" id="GO:0008964">
    <property type="term" value="F:phosphoenolpyruvate carboxylase activity"/>
    <property type="evidence" value="ECO:0007669"/>
    <property type="project" value="UniProtKB-EC"/>
</dbReference>
<evidence type="ECO:0000256" key="2">
    <source>
        <dbReference type="ARBA" id="ARBA00022419"/>
    </source>
</evidence>
<evidence type="ECO:0000313" key="4">
    <source>
        <dbReference type="Proteomes" id="UP001574169"/>
    </source>
</evidence>
<organism evidence="3 4">
    <name type="scientific">Flavobacterium zubiriense</name>
    <dbReference type="NCBI Taxonomy" id="3138075"/>
    <lineage>
        <taxon>Bacteria</taxon>
        <taxon>Pseudomonadati</taxon>
        <taxon>Bacteroidota</taxon>
        <taxon>Flavobacteriia</taxon>
        <taxon>Flavobacteriales</taxon>
        <taxon>Flavobacteriaceae</taxon>
        <taxon>Flavobacterium</taxon>
    </lineage>
</organism>
<dbReference type="Proteomes" id="UP001574169">
    <property type="component" value="Unassembled WGS sequence"/>
</dbReference>
<proteinExistence type="predicted"/>
<gene>
    <name evidence="3" type="ORF">AAGV28_09665</name>
</gene>